<dbReference type="PROSITE" id="PS00194">
    <property type="entry name" value="THIOREDOXIN_1"/>
    <property type="match status" value="2"/>
</dbReference>
<dbReference type="Pfam" id="PF13848">
    <property type="entry name" value="Thioredoxin_6"/>
    <property type="match status" value="1"/>
</dbReference>
<keyword evidence="8" id="KW-0413">Isomerase</keyword>
<keyword evidence="14" id="KW-1185">Reference proteome</keyword>
<evidence type="ECO:0000256" key="7">
    <source>
        <dbReference type="ARBA" id="ARBA00022824"/>
    </source>
</evidence>
<evidence type="ECO:0000259" key="12">
    <source>
        <dbReference type="PROSITE" id="PS51352"/>
    </source>
</evidence>
<evidence type="ECO:0000256" key="4">
    <source>
        <dbReference type="ARBA" id="ARBA00012723"/>
    </source>
</evidence>
<accession>A0ABQ8E6Q5</accession>
<proteinExistence type="inferred from homology"/>
<dbReference type="PROSITE" id="PS51352">
    <property type="entry name" value="THIOREDOXIN_2"/>
    <property type="match status" value="2"/>
</dbReference>
<evidence type="ECO:0000313" key="14">
    <source>
        <dbReference type="Proteomes" id="UP000824890"/>
    </source>
</evidence>
<dbReference type="EMBL" id="JAGKQM010000002">
    <property type="protein sequence ID" value="KAH0937318.1"/>
    <property type="molecule type" value="Genomic_DNA"/>
</dbReference>
<evidence type="ECO:0000256" key="1">
    <source>
        <dbReference type="ARBA" id="ARBA00001182"/>
    </source>
</evidence>
<comment type="caution">
    <text evidence="13">The sequence shown here is derived from an EMBL/GenBank/DDBJ whole genome shotgun (WGS) entry which is preliminary data.</text>
</comment>
<evidence type="ECO:0000313" key="13">
    <source>
        <dbReference type="EMBL" id="KAH0937318.1"/>
    </source>
</evidence>
<dbReference type="InterPro" id="IPR036249">
    <property type="entry name" value="Thioredoxin-like_sf"/>
</dbReference>
<dbReference type="NCBIfam" id="TIGR01130">
    <property type="entry name" value="ER_PDI_fam"/>
    <property type="match status" value="1"/>
</dbReference>
<evidence type="ECO:0000256" key="11">
    <source>
        <dbReference type="SAM" id="SignalP"/>
    </source>
</evidence>
<dbReference type="CDD" id="cd02995">
    <property type="entry name" value="PDI_a_PDI_a'_C"/>
    <property type="match status" value="1"/>
</dbReference>
<feature type="domain" description="Thioredoxin" evidence="12">
    <location>
        <begin position="414"/>
        <end position="545"/>
    </location>
</feature>
<keyword evidence="5 11" id="KW-0732">Signal</keyword>
<comment type="similarity">
    <text evidence="3">Belongs to the protein disulfide isomerase family.</text>
</comment>
<keyword evidence="9" id="KW-0676">Redox-active center</keyword>
<protein>
    <recommendedName>
        <fullName evidence="4">protein disulfide-isomerase</fullName>
        <ecNumber evidence="4">5.3.4.1</ecNumber>
    </recommendedName>
</protein>
<evidence type="ECO:0000256" key="8">
    <source>
        <dbReference type="ARBA" id="ARBA00023235"/>
    </source>
</evidence>
<dbReference type="CDD" id="cd02982">
    <property type="entry name" value="PDI_b'_family"/>
    <property type="match status" value="1"/>
</dbReference>
<dbReference type="InterPro" id="IPR013766">
    <property type="entry name" value="Thioredoxin_domain"/>
</dbReference>
<dbReference type="InterPro" id="IPR017937">
    <property type="entry name" value="Thioredoxin_CS"/>
</dbReference>
<dbReference type="InterPro" id="IPR005792">
    <property type="entry name" value="Prot_disulphide_isomerase"/>
</dbReference>
<keyword evidence="7" id="KW-0256">Endoplasmic reticulum</keyword>
<evidence type="ECO:0000256" key="5">
    <source>
        <dbReference type="ARBA" id="ARBA00022729"/>
    </source>
</evidence>
<evidence type="ECO:0000256" key="3">
    <source>
        <dbReference type="ARBA" id="ARBA00006347"/>
    </source>
</evidence>
<name>A0ABQ8E6Q5_BRANA</name>
<dbReference type="Proteomes" id="UP000824890">
    <property type="component" value="Unassembled WGS sequence"/>
</dbReference>
<dbReference type="Gene3D" id="3.40.30.10">
    <property type="entry name" value="Glutaredoxin"/>
    <property type="match status" value="4"/>
</dbReference>
<gene>
    <name evidence="13" type="ORF">HID58_004779</name>
</gene>
<reference evidence="13 14" key="1">
    <citation type="submission" date="2021-05" db="EMBL/GenBank/DDBJ databases">
        <title>Genome Assembly of Synthetic Allotetraploid Brassica napus Reveals Homoeologous Exchanges between Subgenomes.</title>
        <authorList>
            <person name="Davis J.T."/>
        </authorList>
    </citation>
    <scope>NUCLEOTIDE SEQUENCE [LARGE SCALE GENOMIC DNA]</scope>
    <source>
        <strain evidence="14">cv. Da-Ae</strain>
        <tissue evidence="13">Seedling</tissue>
    </source>
</reference>
<feature type="signal peptide" evidence="11">
    <location>
        <begin position="1"/>
        <end position="26"/>
    </location>
</feature>
<dbReference type="PANTHER" id="PTHR18929">
    <property type="entry name" value="PROTEIN DISULFIDE ISOMERASE"/>
    <property type="match status" value="1"/>
</dbReference>
<keyword evidence="6" id="KW-0677">Repeat</keyword>
<dbReference type="CDD" id="cd02961">
    <property type="entry name" value="PDI_a_family"/>
    <property type="match status" value="1"/>
</dbReference>
<dbReference type="CDD" id="cd02981">
    <property type="entry name" value="PDI_b_family"/>
    <property type="match status" value="1"/>
</dbReference>
<dbReference type="Pfam" id="PF00085">
    <property type="entry name" value="Thioredoxin"/>
    <property type="match status" value="2"/>
</dbReference>
<dbReference type="PANTHER" id="PTHR18929:SF226">
    <property type="entry name" value="PROTEIN DISULFIDE-ISOMERASE"/>
    <property type="match status" value="1"/>
</dbReference>
<comment type="subcellular location">
    <subcellularLocation>
        <location evidence="2">Endoplasmic reticulum lumen</location>
    </subcellularLocation>
</comment>
<feature type="region of interest" description="Disordered" evidence="10">
    <location>
        <begin position="551"/>
        <end position="594"/>
    </location>
</feature>
<dbReference type="SUPFAM" id="SSF52833">
    <property type="entry name" value="Thioredoxin-like"/>
    <property type="match status" value="4"/>
</dbReference>
<evidence type="ECO:0000256" key="6">
    <source>
        <dbReference type="ARBA" id="ARBA00022737"/>
    </source>
</evidence>
<comment type="catalytic activity">
    <reaction evidence="1">
        <text>Catalyzes the rearrangement of -S-S- bonds in proteins.</text>
        <dbReference type="EC" id="5.3.4.1"/>
    </reaction>
</comment>
<sequence length="594" mass="65788">MASRVFLLLLSLTALLIFSAVSPSLSADVDDEEDLSFLEDLTEEVKAPSKPLTDDFDGGDDDEEEDGEHFYDLASPDSGPFPAPEVDEKDVVVIKERNFTDVIENNEYVMVEFYAPWCGHCQSLAPEYAAAATELKGDGVVLAKIDATVENELAHQYSVQGFPTILFFVDGEHKPYTGGRTNLLLCDFRETIVTWVKKKIGPSVYNLTTLDDAEKVLTSGNKVVLGYLNSLVGVEHDQLAAASKAEDDVNFYQTVNPDVAKMFHIDPESKRPALVLVKREEEKISHFDGEFVKSGLVSFVSANKLPLVTVFTPESSQEIFESAIKKQLLLFATEKGSEKVLQEFEEAAKLFKGKLIFVSVDVDNEDYGKPVAEYFGVSSSNAPKLVAFTGNEDPQKHYFEGEIKSDKIKIFGEEFLNDKLKPFYKSDPIPEKNDGDVKIVVGDNFDEIVLDESKDVLLEVYAPWCGHCQALEPMYNKLAKHLRSIDSIVIAKMDGTTNEHPKAKAEGFPTILFFPAGNKTSSEPITVDADRTVVAFYKFLRKHATIPFKLEKPAASTESPKAAESTPKVETTETKGKLESTTTKSTESDSKDEL</sequence>
<organism evidence="13 14">
    <name type="scientific">Brassica napus</name>
    <name type="common">Rape</name>
    <dbReference type="NCBI Taxonomy" id="3708"/>
    <lineage>
        <taxon>Eukaryota</taxon>
        <taxon>Viridiplantae</taxon>
        <taxon>Streptophyta</taxon>
        <taxon>Embryophyta</taxon>
        <taxon>Tracheophyta</taxon>
        <taxon>Spermatophyta</taxon>
        <taxon>Magnoliopsida</taxon>
        <taxon>eudicotyledons</taxon>
        <taxon>Gunneridae</taxon>
        <taxon>Pentapetalae</taxon>
        <taxon>rosids</taxon>
        <taxon>malvids</taxon>
        <taxon>Brassicales</taxon>
        <taxon>Brassicaceae</taxon>
        <taxon>Brassiceae</taxon>
        <taxon>Brassica</taxon>
    </lineage>
</organism>
<feature type="chain" id="PRO_5046340010" description="protein disulfide-isomerase" evidence="11">
    <location>
        <begin position="27"/>
        <end position="594"/>
    </location>
</feature>
<dbReference type="PRINTS" id="PR00421">
    <property type="entry name" value="THIOREDOXIN"/>
</dbReference>
<dbReference type="EC" id="5.3.4.1" evidence="4"/>
<evidence type="ECO:0000256" key="10">
    <source>
        <dbReference type="SAM" id="MobiDB-lite"/>
    </source>
</evidence>
<evidence type="ECO:0000256" key="9">
    <source>
        <dbReference type="ARBA" id="ARBA00023284"/>
    </source>
</evidence>
<feature type="domain" description="Thioredoxin" evidence="12">
    <location>
        <begin position="72"/>
        <end position="201"/>
    </location>
</feature>
<evidence type="ECO:0000256" key="2">
    <source>
        <dbReference type="ARBA" id="ARBA00004319"/>
    </source>
</evidence>
<feature type="region of interest" description="Disordered" evidence="10">
    <location>
        <begin position="39"/>
        <end position="69"/>
    </location>
</feature>
<feature type="compositionally biased region" description="Acidic residues" evidence="10">
    <location>
        <begin position="54"/>
        <end position="67"/>
    </location>
</feature>